<sequence>MQIRFLNSDSPNTEGIIRYLRHHHLFMKNKSDVITEQQIKLFFTVLAFVTQSNDLFEELLIDLPVQERAKVLLAGTIIENCGLSKIKSKLQSSAISFVTTKENWMPIRNQYIINDHVWLFPVIRACDPNGSIFSPQKSNVVLIESISADLGIRIKIEQNTIQVELSRVFKLICQSQVYARGLGFSDKTIDPVFLNIFDEKGLCCMKLHTGLDVPSSAPPVTQPHYGPKHEMSSAILFLVILVAIFVTTGLVAGCQYSGSKPLQSLH</sequence>
<keyword evidence="1" id="KW-0472">Membrane</keyword>
<name>A0AAV5RML1_STABA</name>
<organism evidence="2 3">
    <name type="scientific">Starmerella bacillaris</name>
    <name type="common">Yeast</name>
    <name type="synonym">Candida zemplinina</name>
    <dbReference type="NCBI Taxonomy" id="1247836"/>
    <lineage>
        <taxon>Eukaryota</taxon>
        <taxon>Fungi</taxon>
        <taxon>Dikarya</taxon>
        <taxon>Ascomycota</taxon>
        <taxon>Saccharomycotina</taxon>
        <taxon>Dipodascomycetes</taxon>
        <taxon>Dipodascales</taxon>
        <taxon>Trichomonascaceae</taxon>
        <taxon>Starmerella</taxon>
    </lineage>
</organism>
<keyword evidence="3" id="KW-1185">Reference proteome</keyword>
<proteinExistence type="predicted"/>
<gene>
    <name evidence="2" type="ORF">DASB73_037170</name>
</gene>
<accession>A0AAV5RML1</accession>
<keyword evidence="1" id="KW-1133">Transmembrane helix</keyword>
<comment type="caution">
    <text evidence="2">The sequence shown here is derived from an EMBL/GenBank/DDBJ whole genome shotgun (WGS) entry which is preliminary data.</text>
</comment>
<dbReference type="Proteomes" id="UP001362899">
    <property type="component" value="Unassembled WGS sequence"/>
</dbReference>
<evidence type="ECO:0000256" key="1">
    <source>
        <dbReference type="SAM" id="Phobius"/>
    </source>
</evidence>
<dbReference type="EMBL" id="BTGC01000008">
    <property type="protein sequence ID" value="GMM52754.1"/>
    <property type="molecule type" value="Genomic_DNA"/>
</dbReference>
<reference evidence="2 3" key="1">
    <citation type="journal article" date="2023" name="Elife">
        <title>Identification of key yeast species and microbe-microbe interactions impacting larval growth of Drosophila in the wild.</title>
        <authorList>
            <person name="Mure A."/>
            <person name="Sugiura Y."/>
            <person name="Maeda R."/>
            <person name="Honda K."/>
            <person name="Sakurai N."/>
            <person name="Takahashi Y."/>
            <person name="Watada M."/>
            <person name="Katoh T."/>
            <person name="Gotoh A."/>
            <person name="Gotoh Y."/>
            <person name="Taniguchi I."/>
            <person name="Nakamura K."/>
            <person name="Hayashi T."/>
            <person name="Katayama T."/>
            <person name="Uemura T."/>
            <person name="Hattori Y."/>
        </authorList>
    </citation>
    <scope>NUCLEOTIDE SEQUENCE [LARGE SCALE GENOMIC DNA]</scope>
    <source>
        <strain evidence="2 3">SB-73</strain>
    </source>
</reference>
<feature type="transmembrane region" description="Helical" evidence="1">
    <location>
        <begin position="234"/>
        <end position="258"/>
    </location>
</feature>
<keyword evidence="1" id="KW-0812">Transmembrane</keyword>
<evidence type="ECO:0000313" key="3">
    <source>
        <dbReference type="Proteomes" id="UP001362899"/>
    </source>
</evidence>
<protein>
    <submittedName>
        <fullName evidence="2">Uncharacterized protein</fullName>
    </submittedName>
</protein>
<evidence type="ECO:0000313" key="2">
    <source>
        <dbReference type="EMBL" id="GMM52754.1"/>
    </source>
</evidence>
<dbReference type="AlphaFoldDB" id="A0AAV5RML1"/>